<evidence type="ECO:0000256" key="5">
    <source>
        <dbReference type="ARBA" id="ARBA00022777"/>
    </source>
</evidence>
<dbReference type="GO" id="GO:0005524">
    <property type="term" value="F:ATP binding"/>
    <property type="evidence" value="ECO:0007669"/>
    <property type="project" value="UniProtKB-UniRule"/>
</dbReference>
<accession>A0A5J9W9K8</accession>
<organism evidence="11 12">
    <name type="scientific">Eragrostis curvula</name>
    <name type="common">weeping love grass</name>
    <dbReference type="NCBI Taxonomy" id="38414"/>
    <lineage>
        <taxon>Eukaryota</taxon>
        <taxon>Viridiplantae</taxon>
        <taxon>Streptophyta</taxon>
        <taxon>Embryophyta</taxon>
        <taxon>Tracheophyta</taxon>
        <taxon>Spermatophyta</taxon>
        <taxon>Magnoliopsida</taxon>
        <taxon>Liliopsida</taxon>
        <taxon>Poales</taxon>
        <taxon>Poaceae</taxon>
        <taxon>PACMAD clade</taxon>
        <taxon>Chloridoideae</taxon>
        <taxon>Eragrostideae</taxon>
        <taxon>Eragrostidinae</taxon>
        <taxon>Eragrostis</taxon>
    </lineage>
</organism>
<feature type="binding site" evidence="7">
    <location>
        <position position="201"/>
    </location>
    <ligand>
        <name>ATP</name>
        <dbReference type="ChEBI" id="CHEBI:30616"/>
    </ligand>
</feature>
<sequence length="420" mass="45613">NPESVKTGPQVGDTRTARVAPEVEHPDRCSPGCYASTHASTTHTKAPTLPVATPRRTPPEAPNPTAAATVIAVAAAETTSSGLAEVSQGCHSWLQTQFGVQWCQLHWGELDCGAVLGLKSPGDLGLDKASDLARLRMDGDSADRLAAENAPVPERVQVGNSPEYVTERKLGQGGFGQVYVGRRVSGGSSRIGPDAYEVALKLEHQSSKACQYGPPHEWHVYQTLKGCYGIPSVHYKGHQGDFYILVMDMLGPSLWDVWNSAGKAMSTHMVACIAVEAISILEKLHSKGFVHGDVKPENFLLGQPGSVDEKKLFLIDLGLASKWKEGTSNQHVGYDQKPDNFRGTIRYASVHAHLGRNGSRRDDLESLAYTLIFLLKGRLPWQGYQVLLPRDGHPALPLQQPTDPSRAHLVFLFQSLFSSD</sequence>
<dbReference type="CDD" id="cd14016">
    <property type="entry name" value="STKc_CK1"/>
    <property type="match status" value="1"/>
</dbReference>
<protein>
    <recommendedName>
        <fullName evidence="2">non-specific serine/threonine protein kinase</fullName>
        <ecNumber evidence="2">2.7.11.1</ecNumber>
    </recommendedName>
</protein>
<evidence type="ECO:0000256" key="1">
    <source>
        <dbReference type="ARBA" id="ARBA00005926"/>
    </source>
</evidence>
<dbReference type="AlphaFoldDB" id="A0A5J9W9K8"/>
<evidence type="ECO:0000256" key="2">
    <source>
        <dbReference type="ARBA" id="ARBA00012513"/>
    </source>
</evidence>
<dbReference type="Proteomes" id="UP000324897">
    <property type="component" value="Chromosome 5"/>
</dbReference>
<evidence type="ECO:0000256" key="4">
    <source>
        <dbReference type="ARBA" id="ARBA00022741"/>
    </source>
</evidence>
<dbReference type="InterPro" id="IPR017441">
    <property type="entry name" value="Protein_kinase_ATP_BS"/>
</dbReference>
<evidence type="ECO:0000256" key="3">
    <source>
        <dbReference type="ARBA" id="ARBA00022679"/>
    </source>
</evidence>
<dbReference type="OrthoDB" id="1655761at2759"/>
<evidence type="ECO:0000259" key="10">
    <source>
        <dbReference type="PROSITE" id="PS50011"/>
    </source>
</evidence>
<name>A0A5J9W9K8_9POAL</name>
<dbReference type="InterPro" id="IPR011009">
    <property type="entry name" value="Kinase-like_dom_sf"/>
</dbReference>
<dbReference type="InterPro" id="IPR008271">
    <property type="entry name" value="Ser/Thr_kinase_AS"/>
</dbReference>
<dbReference type="Pfam" id="PF00069">
    <property type="entry name" value="Pkinase"/>
    <property type="match status" value="1"/>
</dbReference>
<dbReference type="EC" id="2.7.11.1" evidence="2"/>
<proteinExistence type="inferred from homology"/>
<dbReference type="Gramene" id="TVU44651">
    <property type="protein sequence ID" value="TVU44651"/>
    <property type="gene ID" value="EJB05_04097"/>
</dbReference>
<dbReference type="SUPFAM" id="SSF56112">
    <property type="entry name" value="Protein kinase-like (PK-like)"/>
    <property type="match status" value="1"/>
</dbReference>
<keyword evidence="5" id="KW-0418">Kinase</keyword>
<keyword evidence="6 7" id="KW-0067">ATP-binding</keyword>
<keyword evidence="4 7" id="KW-0547">Nucleotide-binding</keyword>
<dbReference type="InterPro" id="IPR000719">
    <property type="entry name" value="Prot_kinase_dom"/>
</dbReference>
<reference evidence="11 12" key="1">
    <citation type="journal article" date="2019" name="Sci. Rep.">
        <title>A high-quality genome of Eragrostis curvula grass provides insights into Poaceae evolution and supports new strategies to enhance forage quality.</title>
        <authorList>
            <person name="Carballo J."/>
            <person name="Santos B.A.C.M."/>
            <person name="Zappacosta D."/>
            <person name="Garbus I."/>
            <person name="Selva J.P."/>
            <person name="Gallo C.A."/>
            <person name="Diaz A."/>
            <person name="Albertini E."/>
            <person name="Caccamo M."/>
            <person name="Echenique V."/>
        </authorList>
    </citation>
    <scope>NUCLEOTIDE SEQUENCE [LARGE SCALE GENOMIC DNA]</scope>
    <source>
        <strain evidence="12">cv. Victoria</strain>
        <tissue evidence="11">Leaf</tissue>
    </source>
</reference>
<evidence type="ECO:0000256" key="6">
    <source>
        <dbReference type="ARBA" id="ARBA00022840"/>
    </source>
</evidence>
<dbReference type="PROSITE" id="PS00108">
    <property type="entry name" value="PROTEIN_KINASE_ST"/>
    <property type="match status" value="1"/>
</dbReference>
<evidence type="ECO:0000313" key="11">
    <source>
        <dbReference type="EMBL" id="TVU44651.1"/>
    </source>
</evidence>
<feature type="compositionally biased region" description="Low complexity" evidence="9">
    <location>
        <begin position="35"/>
        <end position="44"/>
    </location>
</feature>
<evidence type="ECO:0000256" key="8">
    <source>
        <dbReference type="RuleBase" id="RU000304"/>
    </source>
</evidence>
<evidence type="ECO:0000256" key="9">
    <source>
        <dbReference type="SAM" id="MobiDB-lite"/>
    </source>
</evidence>
<evidence type="ECO:0000256" key="7">
    <source>
        <dbReference type="PROSITE-ProRule" id="PRU10141"/>
    </source>
</evidence>
<feature type="domain" description="Protein kinase" evidence="10">
    <location>
        <begin position="164"/>
        <end position="420"/>
    </location>
</feature>
<feature type="non-terminal residue" evidence="11">
    <location>
        <position position="1"/>
    </location>
</feature>
<comment type="caution">
    <text evidence="11">The sequence shown here is derived from an EMBL/GenBank/DDBJ whole genome shotgun (WGS) entry which is preliminary data.</text>
</comment>
<dbReference type="SMART" id="SM00220">
    <property type="entry name" value="S_TKc"/>
    <property type="match status" value="1"/>
</dbReference>
<dbReference type="EMBL" id="RWGY01000004">
    <property type="protein sequence ID" value="TVU44651.1"/>
    <property type="molecule type" value="Genomic_DNA"/>
</dbReference>
<dbReference type="PROSITE" id="PS00107">
    <property type="entry name" value="PROTEIN_KINASE_ATP"/>
    <property type="match status" value="1"/>
</dbReference>
<keyword evidence="12" id="KW-1185">Reference proteome</keyword>
<keyword evidence="8" id="KW-0723">Serine/threonine-protein kinase</keyword>
<keyword evidence="3" id="KW-0808">Transferase</keyword>
<dbReference type="Gene3D" id="1.10.510.10">
    <property type="entry name" value="Transferase(Phosphotransferase) domain 1"/>
    <property type="match status" value="1"/>
</dbReference>
<dbReference type="GO" id="GO:0004674">
    <property type="term" value="F:protein serine/threonine kinase activity"/>
    <property type="evidence" value="ECO:0007669"/>
    <property type="project" value="UniProtKB-KW"/>
</dbReference>
<dbReference type="PANTHER" id="PTHR11909">
    <property type="entry name" value="CASEIN KINASE-RELATED"/>
    <property type="match status" value="1"/>
</dbReference>
<evidence type="ECO:0000313" key="12">
    <source>
        <dbReference type="Proteomes" id="UP000324897"/>
    </source>
</evidence>
<feature type="region of interest" description="Disordered" evidence="9">
    <location>
        <begin position="1"/>
        <end position="63"/>
    </location>
</feature>
<dbReference type="InterPro" id="IPR050235">
    <property type="entry name" value="CK1_Ser-Thr_kinase"/>
</dbReference>
<dbReference type="PROSITE" id="PS50011">
    <property type="entry name" value="PROTEIN_KINASE_DOM"/>
    <property type="match status" value="1"/>
</dbReference>
<comment type="similarity">
    <text evidence="1">Belongs to the protein kinase superfamily. CK1 Ser/Thr protein kinase family. Casein kinase I subfamily.</text>
</comment>
<gene>
    <name evidence="11" type="ORF">EJB05_04097</name>
</gene>